<dbReference type="PATRIC" id="fig|44574.3.peg.1267"/>
<gene>
    <name evidence="1" type="ORF">AAW31_05265</name>
    <name evidence="2" type="ORF">BCL69_10903</name>
</gene>
<name>A0A0F7KEX3_9PROT</name>
<reference evidence="2 4" key="3">
    <citation type="submission" date="2019-07" db="EMBL/GenBank/DDBJ databases">
        <title>Active sludge and wastewater microbial communities from Klosterneuburg, Austria.</title>
        <authorList>
            <person name="Wagner M."/>
        </authorList>
    </citation>
    <scope>NUCLEOTIDE SEQUENCE [LARGE SCALE GENOMIC DNA]</scope>
    <source>
        <strain evidence="2 4">Nm2</strain>
    </source>
</reference>
<reference evidence="3" key="1">
    <citation type="submission" date="2015-05" db="EMBL/GenBank/DDBJ databases">
        <title>Draft genome of Nitrosomonas communis strain Nm2.</title>
        <authorList>
            <person name="Kozlowski J.A."/>
            <person name="Kits K.D."/>
            <person name="Stein L.Y."/>
        </authorList>
    </citation>
    <scope>NUCLEOTIDE SEQUENCE [LARGE SCALE GENOMIC DNA]</scope>
    <source>
        <strain evidence="3">Nm2</strain>
    </source>
</reference>
<proteinExistence type="predicted"/>
<dbReference type="EMBL" id="CP011451">
    <property type="protein sequence ID" value="AKH37349.1"/>
    <property type="molecule type" value="Genomic_DNA"/>
</dbReference>
<accession>A0A0F7KEX3</accession>
<reference evidence="1 3" key="2">
    <citation type="journal article" date="2016" name="Genome Announc.">
        <title>Genome Sequence of Nitrosomonas communis Strain Nm2, a Mesophilic Ammonia-Oxidizing Bacterium Isolated from Mediterranean Soil.</title>
        <authorList>
            <person name="Kozlowski J.A."/>
            <person name="Kits K.D."/>
            <person name="Stein L.Y."/>
        </authorList>
    </citation>
    <scope>NUCLEOTIDE SEQUENCE [LARGE SCALE GENOMIC DNA]</scope>
    <source>
        <strain evidence="1 3">Nm2</strain>
    </source>
</reference>
<dbReference type="RefSeq" id="WP_046849433.1">
    <property type="nucleotide sequence ID" value="NZ_CP011451.1"/>
</dbReference>
<evidence type="ECO:0000313" key="2">
    <source>
        <dbReference type="EMBL" id="TYP74173.1"/>
    </source>
</evidence>
<evidence type="ECO:0000313" key="4">
    <source>
        <dbReference type="Proteomes" id="UP000324176"/>
    </source>
</evidence>
<dbReference type="KEGG" id="nco:AAW31_05265"/>
<keyword evidence="3" id="KW-1185">Reference proteome</keyword>
<dbReference type="Proteomes" id="UP000324176">
    <property type="component" value="Unassembled WGS sequence"/>
</dbReference>
<protein>
    <submittedName>
        <fullName evidence="1">Uncharacterized protein</fullName>
    </submittedName>
</protein>
<dbReference type="EMBL" id="VNHT01000090">
    <property type="protein sequence ID" value="TYP74173.1"/>
    <property type="molecule type" value="Genomic_DNA"/>
</dbReference>
<organism evidence="1 3">
    <name type="scientific">Nitrosomonas communis</name>
    <dbReference type="NCBI Taxonomy" id="44574"/>
    <lineage>
        <taxon>Bacteria</taxon>
        <taxon>Pseudomonadati</taxon>
        <taxon>Pseudomonadota</taxon>
        <taxon>Betaproteobacteria</taxon>
        <taxon>Nitrosomonadales</taxon>
        <taxon>Nitrosomonadaceae</taxon>
        <taxon>Nitrosomonas</taxon>
    </lineage>
</organism>
<dbReference type="AlphaFoldDB" id="A0A0F7KEX3"/>
<dbReference type="Proteomes" id="UP000034156">
    <property type="component" value="Chromosome"/>
</dbReference>
<dbReference type="OrthoDB" id="8551357at2"/>
<evidence type="ECO:0000313" key="1">
    <source>
        <dbReference type="EMBL" id="AKH37349.1"/>
    </source>
</evidence>
<sequence length="63" mass="6828">MKKFLPPVKTPPSEPLDMRSASAWAAIIGAVIEAERIRTGKEKVDASCISDSIAQTDRSDVNK</sequence>
<evidence type="ECO:0000313" key="3">
    <source>
        <dbReference type="Proteomes" id="UP000034156"/>
    </source>
</evidence>